<dbReference type="InterPro" id="IPR058163">
    <property type="entry name" value="LysR-type_TF_proteobact-type"/>
</dbReference>
<evidence type="ECO:0000256" key="2">
    <source>
        <dbReference type="ARBA" id="ARBA00023015"/>
    </source>
</evidence>
<dbReference type="Gene3D" id="1.10.10.10">
    <property type="entry name" value="Winged helix-like DNA-binding domain superfamily/Winged helix DNA-binding domain"/>
    <property type="match status" value="1"/>
</dbReference>
<name>G9AJE3_SINF1</name>
<protein>
    <submittedName>
        <fullName evidence="6">LysR-type transcriptional regulator</fullName>
    </submittedName>
</protein>
<evidence type="ECO:0000256" key="4">
    <source>
        <dbReference type="ARBA" id="ARBA00023163"/>
    </source>
</evidence>
<evidence type="ECO:0000259" key="5">
    <source>
        <dbReference type="PROSITE" id="PS50931"/>
    </source>
</evidence>
<proteinExistence type="inferred from homology"/>
<evidence type="ECO:0000256" key="3">
    <source>
        <dbReference type="ARBA" id="ARBA00023125"/>
    </source>
</evidence>
<dbReference type="EMBL" id="HE616899">
    <property type="protein sequence ID" value="CCF01175.1"/>
    <property type="molecule type" value="Genomic_DNA"/>
</dbReference>
<dbReference type="Pfam" id="PF03466">
    <property type="entry name" value="LysR_substrate"/>
    <property type="match status" value="1"/>
</dbReference>
<keyword evidence="2" id="KW-0805">Transcription regulation</keyword>
<dbReference type="Gene3D" id="3.40.190.290">
    <property type="match status" value="1"/>
</dbReference>
<dbReference type="PROSITE" id="PS50931">
    <property type="entry name" value="HTH_LYSR"/>
    <property type="match status" value="1"/>
</dbReference>
<reference evidence="6 7" key="1">
    <citation type="journal article" date="2012" name="J. Bacteriol.">
        <title>Genome sequence of the soybean symbiont Sinorhizobium fredii HH103.</title>
        <authorList>
            <person name="Weidner S."/>
            <person name="Becker A."/>
            <person name="Bonilla I."/>
            <person name="Jaenicke S."/>
            <person name="Lloret J."/>
            <person name="Margaret I."/>
            <person name="Puhler A."/>
            <person name="Ruiz-Sainz J.E."/>
            <person name="Schneiker-Bekel S."/>
            <person name="Szczepanowski R."/>
            <person name="Vinardell J.M."/>
            <person name="Zehner S."/>
            <person name="Gottfert M."/>
        </authorList>
    </citation>
    <scope>NUCLEOTIDE SEQUENCE [LARGE SCALE GENOMIC DNA]</scope>
    <source>
        <strain evidence="6 7">HH103</strain>
        <plasmid evidence="7">pSfHH103e</plasmid>
    </source>
</reference>
<organism evidence="6 7">
    <name type="scientific">Sinorhizobium fredii (strain HH103)</name>
    <dbReference type="NCBI Taxonomy" id="1117943"/>
    <lineage>
        <taxon>Bacteria</taxon>
        <taxon>Pseudomonadati</taxon>
        <taxon>Pseudomonadota</taxon>
        <taxon>Alphaproteobacteria</taxon>
        <taxon>Hyphomicrobiales</taxon>
        <taxon>Rhizobiaceae</taxon>
        <taxon>Sinorhizobium/Ensifer group</taxon>
        <taxon>Sinorhizobium</taxon>
    </lineage>
</organism>
<dbReference type="Proteomes" id="UP000007735">
    <property type="component" value="Plasmid pSfHH103e"/>
</dbReference>
<dbReference type="HOGENOM" id="CLU_039613_2_2_5"/>
<evidence type="ECO:0000256" key="1">
    <source>
        <dbReference type="ARBA" id="ARBA00009437"/>
    </source>
</evidence>
<evidence type="ECO:0000313" key="6">
    <source>
        <dbReference type="EMBL" id="CCF01175.1"/>
    </source>
</evidence>
<dbReference type="SUPFAM" id="SSF53850">
    <property type="entry name" value="Periplasmic binding protein-like II"/>
    <property type="match status" value="1"/>
</dbReference>
<dbReference type="InterPro" id="IPR036388">
    <property type="entry name" value="WH-like_DNA-bd_sf"/>
</dbReference>
<keyword evidence="4" id="KW-0804">Transcription</keyword>
<dbReference type="PANTHER" id="PTHR30537">
    <property type="entry name" value="HTH-TYPE TRANSCRIPTIONAL REGULATOR"/>
    <property type="match status" value="1"/>
</dbReference>
<keyword evidence="3" id="KW-0238">DNA-binding</keyword>
<evidence type="ECO:0000313" key="7">
    <source>
        <dbReference type="Proteomes" id="UP000007735"/>
    </source>
</evidence>
<keyword evidence="6" id="KW-0614">Plasmid</keyword>
<feature type="domain" description="HTH lysR-type" evidence="5">
    <location>
        <begin position="22"/>
        <end position="79"/>
    </location>
</feature>
<dbReference type="GO" id="GO:0006351">
    <property type="term" value="P:DNA-templated transcription"/>
    <property type="evidence" value="ECO:0007669"/>
    <property type="project" value="TreeGrafter"/>
</dbReference>
<dbReference type="PATRIC" id="fig|380.5.peg.6256"/>
<dbReference type="GO" id="GO:0043565">
    <property type="term" value="F:sequence-specific DNA binding"/>
    <property type="evidence" value="ECO:0007669"/>
    <property type="project" value="TreeGrafter"/>
</dbReference>
<geneLocation type="plasmid" evidence="6 7">
    <name>pSfHH103e</name>
</geneLocation>
<dbReference type="AlphaFoldDB" id="G9AJE3"/>
<comment type="similarity">
    <text evidence="1">Belongs to the LysR transcriptional regulatory family.</text>
</comment>
<dbReference type="PANTHER" id="PTHR30537:SF3">
    <property type="entry name" value="TRANSCRIPTIONAL REGULATORY PROTEIN"/>
    <property type="match status" value="1"/>
</dbReference>
<dbReference type="SUPFAM" id="SSF46785">
    <property type="entry name" value="Winged helix' DNA-binding domain"/>
    <property type="match status" value="1"/>
</dbReference>
<gene>
    <name evidence="6" type="ordered locus">SFHH103_06717</name>
</gene>
<dbReference type="GO" id="GO:0003700">
    <property type="term" value="F:DNA-binding transcription factor activity"/>
    <property type="evidence" value="ECO:0007669"/>
    <property type="project" value="InterPro"/>
</dbReference>
<dbReference type="Pfam" id="PF00126">
    <property type="entry name" value="HTH_1"/>
    <property type="match status" value="1"/>
</dbReference>
<dbReference type="InterPro" id="IPR005119">
    <property type="entry name" value="LysR_subst-bd"/>
</dbReference>
<dbReference type="KEGG" id="sfh:SFHH103_06717"/>
<sequence>MHFGRSRETFPQSDFPKMEGNMDWNDLKFFLAVANAGSLTAASSQLGVSPSTVSRRIEALEAGLKVKLFRPHRDGYDLTSAGRELLPSAERAEAQMRVFERTAREKDGNHLAGPVRLDVPELLGQEVLLPGLAGFLQSHPDIRIEMHSSVRPLRLVTEQADIVLRLVRPEQGNYRQRKLGHVAFGIYAAPGYVAHQGTPSSPADLYRHRVIGWTEDLRYLVMASWLEELCPGLQPALRLSSLGAQMAAVKHGLGLAVLPRFAAEPAGLVSLLPDAPRLIPELWMLVHEQAAALPRVRRVKDALTTVLSPFKTRSSGDG</sequence>
<accession>G9AJE3</accession>
<dbReference type="CDD" id="cd08422">
    <property type="entry name" value="PBP2_CrgA_like"/>
    <property type="match status" value="1"/>
</dbReference>
<dbReference type="InterPro" id="IPR036390">
    <property type="entry name" value="WH_DNA-bd_sf"/>
</dbReference>
<dbReference type="InterPro" id="IPR000847">
    <property type="entry name" value="LysR_HTH_N"/>
</dbReference>